<dbReference type="OMA" id="TPWNSKP"/>
<dbReference type="EnsemblMetazoa" id="HelroT109833">
    <property type="protein sequence ID" value="HelroP109833"/>
    <property type="gene ID" value="HelroG109833"/>
</dbReference>
<evidence type="ECO:0000313" key="6">
    <source>
        <dbReference type="EnsemblMetazoa" id="HelroP109833"/>
    </source>
</evidence>
<dbReference type="RefSeq" id="XP_009012807.1">
    <property type="nucleotide sequence ID" value="XM_009014559.1"/>
</dbReference>
<sequence length="318" mass="36052">MFDREYGVMRPAPFMGHPDYRIHEMNRRLQQRMDDSDNLWWDAFATEFFEDDAILTLSFTLEDGPKRYSIGRSLIPRYFRSLFEGGVTDLYYVLKYCKESFQNTSIVLDCEQAHVISYHGKNVFTKVQQDPIVTEQIAQNVTCQGLTKNTLNFLRLCVILEPMQELMCRHKVYGLSPRDCLKTTLFQKWQRIVAPPGLPCPSLVSVSRSKKSSAANNSNSNGSNNNININSSNSNSASVAGLNTVFPNSNLVQDVMLVGEPTLMGGELGEEDERLISRLENSQYKAPPTEVDDLSMDCKPILQLSNQHQANLNLNNLH</sequence>
<dbReference type="OrthoDB" id="774557at2759"/>
<dbReference type="EMBL" id="AMQM01003057">
    <property type="status" value="NOT_ANNOTATED_CDS"/>
    <property type="molecule type" value="Genomic_DNA"/>
</dbReference>
<dbReference type="CTD" id="20195119"/>
<dbReference type="GO" id="GO:0003712">
    <property type="term" value="F:transcription coregulator activity"/>
    <property type="evidence" value="ECO:0000318"/>
    <property type="project" value="GO_Central"/>
</dbReference>
<dbReference type="EMBL" id="AMQM01003058">
    <property type="status" value="NOT_ANNOTATED_CDS"/>
    <property type="molecule type" value="Genomic_DNA"/>
</dbReference>
<protein>
    <recommendedName>
        <fullName evidence="4">LIM interaction domain-containing protein</fullName>
    </recommendedName>
</protein>
<evidence type="ECO:0000313" key="5">
    <source>
        <dbReference type="EMBL" id="ESO08785.1"/>
    </source>
</evidence>
<dbReference type="HOGENOM" id="CLU_032597_0_0_1"/>
<feature type="domain" description="LIM interaction" evidence="4">
    <location>
        <begin position="254"/>
        <end position="293"/>
    </location>
</feature>
<evidence type="ECO:0000259" key="4">
    <source>
        <dbReference type="PROSITE" id="PS51957"/>
    </source>
</evidence>
<dbReference type="GO" id="GO:0005634">
    <property type="term" value="C:nucleus"/>
    <property type="evidence" value="ECO:0000318"/>
    <property type="project" value="GO_Central"/>
</dbReference>
<dbReference type="GO" id="GO:0007399">
    <property type="term" value="P:nervous system development"/>
    <property type="evidence" value="ECO:0000318"/>
    <property type="project" value="GO_Central"/>
</dbReference>
<dbReference type="PANTHER" id="PTHR10378">
    <property type="entry name" value="LIM DOMAIN-BINDING PROTEIN"/>
    <property type="match status" value="1"/>
</dbReference>
<dbReference type="Pfam" id="PF01803">
    <property type="entry name" value="LIM_bind"/>
    <property type="match status" value="1"/>
</dbReference>
<dbReference type="EMBL" id="KB096023">
    <property type="protein sequence ID" value="ESO08785.1"/>
    <property type="molecule type" value="Genomic_DNA"/>
</dbReference>
<dbReference type="Pfam" id="PF17916">
    <property type="entry name" value="LID"/>
    <property type="match status" value="1"/>
</dbReference>
<dbReference type="GO" id="GO:0030274">
    <property type="term" value="F:LIM domain binding"/>
    <property type="evidence" value="ECO:0007669"/>
    <property type="project" value="UniProtKB-UniRule"/>
</dbReference>
<dbReference type="InParanoid" id="T1EEW7"/>
<evidence type="ECO:0000256" key="3">
    <source>
        <dbReference type="SAM" id="MobiDB-lite"/>
    </source>
</evidence>
<reference evidence="6" key="3">
    <citation type="submission" date="2015-06" db="UniProtKB">
        <authorList>
            <consortium name="EnsemblMetazoa"/>
        </authorList>
    </citation>
    <scope>IDENTIFICATION</scope>
</reference>
<reference evidence="5 7" key="2">
    <citation type="journal article" date="2013" name="Nature">
        <title>Insights into bilaterian evolution from three spiralian genomes.</title>
        <authorList>
            <person name="Simakov O."/>
            <person name="Marletaz F."/>
            <person name="Cho S.J."/>
            <person name="Edsinger-Gonzales E."/>
            <person name="Havlak P."/>
            <person name="Hellsten U."/>
            <person name="Kuo D.H."/>
            <person name="Larsson T."/>
            <person name="Lv J."/>
            <person name="Arendt D."/>
            <person name="Savage R."/>
            <person name="Osoegawa K."/>
            <person name="de Jong P."/>
            <person name="Grimwood J."/>
            <person name="Chapman J.A."/>
            <person name="Shapiro H."/>
            <person name="Aerts A."/>
            <person name="Otillar R.P."/>
            <person name="Terry A.Y."/>
            <person name="Boore J.L."/>
            <person name="Grigoriev I.V."/>
            <person name="Lindberg D.R."/>
            <person name="Seaver E.C."/>
            <person name="Weisblat D.A."/>
            <person name="Putnam N.H."/>
            <person name="Rokhsar D.S."/>
        </authorList>
    </citation>
    <scope>NUCLEOTIDE SEQUENCE</scope>
</reference>
<dbReference type="AlphaFoldDB" id="T1EEW7"/>
<reference evidence="7" key="1">
    <citation type="submission" date="2012-12" db="EMBL/GenBank/DDBJ databases">
        <authorList>
            <person name="Hellsten U."/>
            <person name="Grimwood J."/>
            <person name="Chapman J.A."/>
            <person name="Shapiro H."/>
            <person name="Aerts A."/>
            <person name="Otillar R.P."/>
            <person name="Terry A.Y."/>
            <person name="Boore J.L."/>
            <person name="Simakov O."/>
            <person name="Marletaz F."/>
            <person name="Cho S.-J."/>
            <person name="Edsinger-Gonzales E."/>
            <person name="Havlak P."/>
            <person name="Kuo D.-H."/>
            <person name="Larsson T."/>
            <person name="Lv J."/>
            <person name="Arendt D."/>
            <person name="Savage R."/>
            <person name="Osoegawa K."/>
            <person name="de Jong P."/>
            <person name="Lindberg D.R."/>
            <person name="Seaver E.C."/>
            <person name="Weisblat D.A."/>
            <person name="Putnam N.H."/>
            <person name="Grigoriev I.V."/>
            <person name="Rokhsar D.S."/>
        </authorList>
    </citation>
    <scope>NUCLEOTIDE SEQUENCE</scope>
</reference>
<evidence type="ECO:0000256" key="1">
    <source>
        <dbReference type="ARBA" id="ARBA00006928"/>
    </source>
</evidence>
<dbReference type="eggNOG" id="KOG2181">
    <property type="taxonomic scope" value="Eukaryota"/>
</dbReference>
<keyword evidence="7" id="KW-1185">Reference proteome</keyword>
<gene>
    <name evidence="6" type="primary">20195119</name>
    <name evidence="5" type="ORF">HELRODRAFT_109833</name>
</gene>
<dbReference type="InterPro" id="IPR029005">
    <property type="entry name" value="LIM-bd/SEUSS"/>
</dbReference>
<name>T1EEW7_HELRO</name>
<dbReference type="Proteomes" id="UP000015101">
    <property type="component" value="Unassembled WGS sequence"/>
</dbReference>
<evidence type="ECO:0000256" key="2">
    <source>
        <dbReference type="PROSITE-ProRule" id="PRU01302"/>
    </source>
</evidence>
<proteinExistence type="inferred from homology"/>
<dbReference type="InterPro" id="IPR041363">
    <property type="entry name" value="LID"/>
</dbReference>
<comment type="similarity">
    <text evidence="1 2">Belongs to the LDB family.</text>
</comment>
<dbReference type="GO" id="GO:0005667">
    <property type="term" value="C:transcription regulator complex"/>
    <property type="evidence" value="ECO:0000318"/>
    <property type="project" value="GO_Central"/>
</dbReference>
<dbReference type="GO" id="GO:0045944">
    <property type="term" value="P:positive regulation of transcription by RNA polymerase II"/>
    <property type="evidence" value="ECO:0000318"/>
    <property type="project" value="GO_Central"/>
</dbReference>
<dbReference type="GO" id="GO:0000122">
    <property type="term" value="P:negative regulation of transcription by RNA polymerase II"/>
    <property type="evidence" value="ECO:0000318"/>
    <property type="project" value="GO_Central"/>
</dbReference>
<dbReference type="GeneID" id="20195119"/>
<accession>T1EEW7</accession>
<feature type="region of interest" description="Disordered" evidence="3">
    <location>
        <begin position="211"/>
        <end position="230"/>
    </location>
</feature>
<organism evidence="6 7">
    <name type="scientific">Helobdella robusta</name>
    <name type="common">Californian leech</name>
    <dbReference type="NCBI Taxonomy" id="6412"/>
    <lineage>
        <taxon>Eukaryota</taxon>
        <taxon>Metazoa</taxon>
        <taxon>Spiralia</taxon>
        <taxon>Lophotrochozoa</taxon>
        <taxon>Annelida</taxon>
        <taxon>Clitellata</taxon>
        <taxon>Hirudinea</taxon>
        <taxon>Rhynchobdellida</taxon>
        <taxon>Glossiphoniidae</taxon>
        <taxon>Helobdella</taxon>
    </lineage>
</organism>
<dbReference type="STRING" id="6412.T1EEW7"/>
<evidence type="ECO:0000313" key="7">
    <source>
        <dbReference type="Proteomes" id="UP000015101"/>
    </source>
</evidence>
<dbReference type="KEGG" id="hro:HELRODRAFT_109833"/>
<dbReference type="PROSITE" id="PS51957">
    <property type="entry name" value="LID"/>
    <property type="match status" value="1"/>
</dbReference>